<dbReference type="InterPro" id="IPR013078">
    <property type="entry name" value="His_Pase_superF_clade-1"/>
</dbReference>
<feature type="binding site" evidence="2">
    <location>
        <position position="55"/>
    </location>
    <ligand>
        <name>substrate</name>
    </ligand>
</feature>
<dbReference type="Gene3D" id="3.40.50.1240">
    <property type="entry name" value="Phosphoglycerate mutase-like"/>
    <property type="match status" value="1"/>
</dbReference>
<evidence type="ECO:0000256" key="1">
    <source>
        <dbReference type="ARBA" id="ARBA00022801"/>
    </source>
</evidence>
<keyword evidence="4" id="KW-1185">Reference proteome</keyword>
<reference evidence="4" key="1">
    <citation type="journal article" date="2017" name="Genome Announc.">
        <title>Draft Genome Sequence of Terrimicrobium sacchariphilum NM-5T, a Facultative Anaerobic Soil Bacterium of the Class Spartobacteria.</title>
        <authorList>
            <person name="Qiu Y.L."/>
            <person name="Tourlousse D.M."/>
            <person name="Matsuura N."/>
            <person name="Ohashi A."/>
            <person name="Sekiguchi Y."/>
        </authorList>
    </citation>
    <scope>NUCLEOTIDE SEQUENCE [LARGE SCALE GENOMIC DNA]</scope>
    <source>
        <strain evidence="4">NM-5</strain>
    </source>
</reference>
<proteinExistence type="predicted"/>
<dbReference type="SUPFAM" id="SSF53254">
    <property type="entry name" value="Phosphoglycerate mutase-like"/>
    <property type="match status" value="1"/>
</dbReference>
<dbReference type="SMART" id="SM00855">
    <property type="entry name" value="PGAM"/>
    <property type="match status" value="1"/>
</dbReference>
<dbReference type="InParanoid" id="A0A146GB18"/>
<evidence type="ECO:0000313" key="4">
    <source>
        <dbReference type="Proteomes" id="UP000076023"/>
    </source>
</evidence>
<dbReference type="GO" id="GO:0101006">
    <property type="term" value="F:protein histidine phosphatase activity"/>
    <property type="evidence" value="ECO:0007669"/>
    <property type="project" value="InterPro"/>
</dbReference>
<dbReference type="EMBL" id="BDCO01000002">
    <property type="protein sequence ID" value="GAT33746.1"/>
    <property type="molecule type" value="Genomic_DNA"/>
</dbReference>
<dbReference type="PANTHER" id="PTHR20935">
    <property type="entry name" value="PHOSPHOGLYCERATE MUTASE-RELATED"/>
    <property type="match status" value="1"/>
</dbReference>
<dbReference type="GO" id="GO:0005737">
    <property type="term" value="C:cytoplasm"/>
    <property type="evidence" value="ECO:0007669"/>
    <property type="project" value="InterPro"/>
</dbReference>
<gene>
    <name evidence="3" type="ORF">TSACC_22164</name>
</gene>
<evidence type="ECO:0000313" key="3">
    <source>
        <dbReference type="EMBL" id="GAT33746.1"/>
    </source>
</evidence>
<dbReference type="RefSeq" id="WP_075079445.1">
    <property type="nucleotide sequence ID" value="NZ_BDCO01000002.1"/>
</dbReference>
<sequence length="156" mass="17259">MVLFFLRHAEAERDAETDFARKLTSKGVDQAEKAGKFLLRLGIVPDVILTSPLVRARQTAKIVADRLGDIEATEVPWLAAGMAPETYLREIQEYSKNESVMVVGHEPDFSETIAYLLGLPDPDALKIRKTTLTAVQIGQINPGKGQLQFLVPARLM</sequence>
<dbReference type="CDD" id="cd07067">
    <property type="entry name" value="HP_PGM_like"/>
    <property type="match status" value="1"/>
</dbReference>
<protein>
    <submittedName>
        <fullName evidence="3">Phosphohistidine phosphatase</fullName>
    </submittedName>
</protein>
<comment type="caution">
    <text evidence="3">The sequence shown here is derived from an EMBL/GenBank/DDBJ whole genome shotgun (WGS) entry which is preliminary data.</text>
</comment>
<keyword evidence="1" id="KW-0378">Hydrolase</keyword>
<dbReference type="InterPro" id="IPR004449">
    <property type="entry name" value="SixA"/>
</dbReference>
<evidence type="ECO:0000256" key="2">
    <source>
        <dbReference type="PIRSR" id="PIRSR613078-2"/>
    </source>
</evidence>
<dbReference type="AlphaFoldDB" id="A0A146GB18"/>
<dbReference type="OrthoDB" id="2388260at2"/>
<name>A0A146GB18_TERSA</name>
<dbReference type="Proteomes" id="UP000076023">
    <property type="component" value="Unassembled WGS sequence"/>
</dbReference>
<dbReference type="InterPro" id="IPR051021">
    <property type="entry name" value="Mito_Ser/Thr_phosphatase"/>
</dbReference>
<dbReference type="Pfam" id="PF00300">
    <property type="entry name" value="His_Phos_1"/>
    <property type="match status" value="1"/>
</dbReference>
<accession>A0A146GB18</accession>
<dbReference type="STRING" id="690879.TSACC_22164"/>
<dbReference type="InterPro" id="IPR029033">
    <property type="entry name" value="His_PPase_superfam"/>
</dbReference>
<organism evidence="3 4">
    <name type="scientific">Terrimicrobium sacchariphilum</name>
    <dbReference type="NCBI Taxonomy" id="690879"/>
    <lineage>
        <taxon>Bacteria</taxon>
        <taxon>Pseudomonadati</taxon>
        <taxon>Verrucomicrobiota</taxon>
        <taxon>Terrimicrobiia</taxon>
        <taxon>Terrimicrobiales</taxon>
        <taxon>Terrimicrobiaceae</taxon>
        <taxon>Terrimicrobium</taxon>
    </lineage>
</organism>
<dbReference type="FunCoup" id="A0A146GB18">
    <property type="interactions" value="105"/>
</dbReference>
<dbReference type="NCBIfam" id="TIGR00249">
    <property type="entry name" value="sixA"/>
    <property type="match status" value="1"/>
</dbReference>